<dbReference type="Gene3D" id="3.80.10.10">
    <property type="entry name" value="Ribonuclease Inhibitor"/>
    <property type="match status" value="2"/>
</dbReference>
<dbReference type="Pfam" id="PF13516">
    <property type="entry name" value="LRR_6"/>
    <property type="match status" value="1"/>
</dbReference>
<dbReference type="Pfam" id="PF23550">
    <property type="entry name" value="zf_Tbcl_Rhp7"/>
    <property type="match status" value="1"/>
</dbReference>
<dbReference type="GO" id="GO:0019005">
    <property type="term" value="C:SCF ubiquitin ligase complex"/>
    <property type="evidence" value="ECO:0007669"/>
    <property type="project" value="TreeGrafter"/>
</dbReference>
<feature type="compositionally biased region" description="Acidic residues" evidence="1">
    <location>
        <begin position="117"/>
        <end position="134"/>
    </location>
</feature>
<evidence type="ECO:0000259" key="2">
    <source>
        <dbReference type="Pfam" id="PF23550"/>
    </source>
</evidence>
<feature type="compositionally biased region" description="Low complexity" evidence="1">
    <location>
        <begin position="88"/>
        <end position="102"/>
    </location>
</feature>
<sequence length="656" mass="70938">MSDVRGPASALTSFLREKNIRIPNTSYSRRRRQQQTEEQDGAADSASNAAAELSTSAASSSRELVLTPDEPAVAGPSGSRSRPRPRPSRAAAAAAAAPAAVPAKRKKPAPAGASMNFDEEDDDDDWHSDEDGGSDSDFKVSSKEAASLGGADTEAQKWQRIKRGEVENISLKGVASGAIDYCPGCSKRFCLTQYTVQTESGGLCHKCGPQYNAAITGGNAAASSSKGKSSAASTKPPPRKKRTIVKRPQDKRVLSTLQHMCINIISDHIEDVEALGGIGDRNIEILSKSICRNRRLNDQTFQLFLEPYTETLNLYDCSRLTPDALATVGVFSPRIHTINLQQCGQLNNAAFDAWTDKLDHLRRLELYGPFLVRKESWHRFLDKVGDRLESLKIRETPRFDLSCVQTLVVRCPGLKELGLAQIGPLNGECLKPLAQLKELTYLDISDPGVSVGGMPPDSLKDDEVIELLSHIGARLEHLDLSGNTELTERVVLEGIMPYCTSLRALRLAKLTNISSASLAKLFESFEQRSLPKLTHVDLTRCNEVGDDAVEALIKHSGPALTYLSINSLTPTTTRGGLSSIATSCVSLRTLDVSFVRKCAEAQVLSLIEGCVSLELLKVFGCNRIPDYVVGTAKCAIVGLERVPVVSQPRTTGGAVV</sequence>
<proteinExistence type="predicted"/>
<organism evidence="3 4">
    <name type="scientific">Jaminaea rosea</name>
    <dbReference type="NCBI Taxonomy" id="1569628"/>
    <lineage>
        <taxon>Eukaryota</taxon>
        <taxon>Fungi</taxon>
        <taxon>Dikarya</taxon>
        <taxon>Basidiomycota</taxon>
        <taxon>Ustilaginomycotina</taxon>
        <taxon>Exobasidiomycetes</taxon>
        <taxon>Microstromatales</taxon>
        <taxon>Microstromatales incertae sedis</taxon>
        <taxon>Jaminaea</taxon>
    </lineage>
</organism>
<dbReference type="InterPro" id="IPR056451">
    <property type="entry name" value="Znf_Tbcl_Rhp7"/>
</dbReference>
<dbReference type="InterPro" id="IPR032675">
    <property type="entry name" value="LRR_dom_sf"/>
</dbReference>
<dbReference type="OrthoDB" id="421226at2759"/>
<dbReference type="GO" id="GO:0031146">
    <property type="term" value="P:SCF-dependent proteasomal ubiquitin-dependent protein catabolic process"/>
    <property type="evidence" value="ECO:0007669"/>
    <property type="project" value="TreeGrafter"/>
</dbReference>
<feature type="compositionally biased region" description="Low complexity" evidence="1">
    <location>
        <begin position="42"/>
        <end position="61"/>
    </location>
</feature>
<feature type="region of interest" description="Disordered" evidence="1">
    <location>
        <begin position="218"/>
        <end position="243"/>
    </location>
</feature>
<dbReference type="InterPro" id="IPR006553">
    <property type="entry name" value="Leu-rich_rpt_Cys-con_subtyp"/>
</dbReference>
<dbReference type="EMBL" id="KZ819662">
    <property type="protein sequence ID" value="PWN31160.1"/>
    <property type="molecule type" value="Genomic_DNA"/>
</dbReference>
<dbReference type="SMART" id="SM00367">
    <property type="entry name" value="LRR_CC"/>
    <property type="match status" value="3"/>
</dbReference>
<dbReference type="GeneID" id="37029122"/>
<dbReference type="AlphaFoldDB" id="A0A316V0T1"/>
<name>A0A316V0T1_9BASI</name>
<gene>
    <name evidence="3" type="ORF">BDZ90DRAFT_236515</name>
</gene>
<dbReference type="PANTHER" id="PTHR13318">
    <property type="entry name" value="PARTNER OF PAIRED, ISOFORM B-RELATED"/>
    <property type="match status" value="1"/>
</dbReference>
<dbReference type="Proteomes" id="UP000245884">
    <property type="component" value="Unassembled WGS sequence"/>
</dbReference>
<evidence type="ECO:0000313" key="4">
    <source>
        <dbReference type="Proteomes" id="UP000245884"/>
    </source>
</evidence>
<evidence type="ECO:0000313" key="3">
    <source>
        <dbReference type="EMBL" id="PWN31160.1"/>
    </source>
</evidence>
<reference evidence="3 4" key="1">
    <citation type="journal article" date="2018" name="Mol. Biol. Evol.">
        <title>Broad Genomic Sampling Reveals a Smut Pathogenic Ancestry of the Fungal Clade Ustilaginomycotina.</title>
        <authorList>
            <person name="Kijpornyongpan T."/>
            <person name="Mondo S.J."/>
            <person name="Barry K."/>
            <person name="Sandor L."/>
            <person name="Lee J."/>
            <person name="Lipzen A."/>
            <person name="Pangilinan J."/>
            <person name="LaButti K."/>
            <person name="Hainaut M."/>
            <person name="Henrissat B."/>
            <person name="Grigoriev I.V."/>
            <person name="Spatafora J.W."/>
            <person name="Aime M.C."/>
        </authorList>
    </citation>
    <scope>NUCLEOTIDE SEQUENCE [LARGE SCALE GENOMIC DNA]</scope>
    <source>
        <strain evidence="3 4">MCA 5214</strain>
    </source>
</reference>
<protein>
    <submittedName>
        <fullName evidence="3">RNI-like protein</fullName>
    </submittedName>
</protein>
<accession>A0A316V0T1</accession>
<dbReference type="SUPFAM" id="SSF52047">
    <property type="entry name" value="RNI-like"/>
    <property type="match status" value="1"/>
</dbReference>
<keyword evidence="4" id="KW-1185">Reference proteome</keyword>
<feature type="region of interest" description="Disordered" evidence="1">
    <location>
        <begin position="15"/>
        <end position="156"/>
    </location>
</feature>
<dbReference type="RefSeq" id="XP_025365772.1">
    <property type="nucleotide sequence ID" value="XM_025507299.1"/>
</dbReference>
<evidence type="ECO:0000256" key="1">
    <source>
        <dbReference type="SAM" id="MobiDB-lite"/>
    </source>
</evidence>
<feature type="domain" description="DNA repair protein rhp7 treble clef" evidence="2">
    <location>
        <begin position="177"/>
        <end position="211"/>
    </location>
</feature>
<feature type="compositionally biased region" description="Low complexity" evidence="1">
    <location>
        <begin position="218"/>
        <end position="234"/>
    </location>
</feature>
<dbReference type="STRING" id="1569628.A0A316V0T1"/>
<dbReference type="InterPro" id="IPR001611">
    <property type="entry name" value="Leu-rich_rpt"/>
</dbReference>